<evidence type="ECO:0000256" key="4">
    <source>
        <dbReference type="SAM" id="MobiDB-lite"/>
    </source>
</evidence>
<dbReference type="Pfam" id="PF00550">
    <property type="entry name" value="PP-binding"/>
    <property type="match status" value="1"/>
</dbReference>
<accession>A0A4R2JPE7</accession>
<dbReference type="PROSITE" id="PS50075">
    <property type="entry name" value="CARRIER"/>
    <property type="match status" value="1"/>
</dbReference>
<sequence length="510" mass="55859">MGDASAWSAATGNEESLWLLEKFVPDSAVNNVAFAFRVPGTLRRDTLNSALRHVIAQHDALRTRFRVDESRLVKSVADTAVEFEAVTDLVGFANQVLPLDGRPLLRAGIHSGPNGDEVCLVAHHLVFDAISAFALGESLAAAYDAIEDHREPEPVSSAQPTQGQPSDFWRDHLDGFDPDRLRLNIDTHESPQWTLAGSEVDYHLRAEVPNVIRRLRKEMRAPDAVVLLAAYYVLLASHGAGPDLVVGCPFTTRDESSARAIGFHVNVLPLRASVDRTVTFRHLTRELRTLFFAAMDNTAVDVDAVLPQSTRSSWRNPIFRHVFNYVPTGTDMTFQIGGLTAEQVPLEARFAKFDLEFFLLAAPDDLRLRAVYSTEVHSARDVEALLRRYEAVLLALDANVDQPIGEIPLWAGLDWSSPAPPHPAVVEPVAALDANDALVQTFVGLWKQMLTRDDLDADSNFFANGGQSLLAALLAQRAEEVAGVPIPLAEFFTHATPATLAAYVRAGQAA</sequence>
<dbReference type="SMART" id="SM00823">
    <property type="entry name" value="PKS_PP"/>
    <property type="match status" value="1"/>
</dbReference>
<dbReference type="RefSeq" id="WP_132116162.1">
    <property type="nucleotide sequence ID" value="NZ_SLWS01000003.1"/>
</dbReference>
<protein>
    <submittedName>
        <fullName evidence="6">Phosphopantetheine binding protein</fullName>
    </submittedName>
</protein>
<keyword evidence="2" id="KW-0596">Phosphopantetheine</keyword>
<comment type="caution">
    <text evidence="6">The sequence shown here is derived from an EMBL/GenBank/DDBJ whole genome shotgun (WGS) entry which is preliminary data.</text>
</comment>
<feature type="domain" description="Carrier" evidence="5">
    <location>
        <begin position="433"/>
        <end position="508"/>
    </location>
</feature>
<evidence type="ECO:0000256" key="3">
    <source>
        <dbReference type="ARBA" id="ARBA00022553"/>
    </source>
</evidence>
<dbReference type="GO" id="GO:0016874">
    <property type="term" value="F:ligase activity"/>
    <property type="evidence" value="ECO:0007669"/>
    <property type="project" value="UniProtKB-KW"/>
</dbReference>
<dbReference type="InterPro" id="IPR020806">
    <property type="entry name" value="PKS_PP-bd"/>
</dbReference>
<dbReference type="Proteomes" id="UP000295680">
    <property type="component" value="Unassembled WGS sequence"/>
</dbReference>
<dbReference type="Gene3D" id="3.30.559.30">
    <property type="entry name" value="Nonribosomal peptide synthetase, condensation domain"/>
    <property type="match status" value="1"/>
</dbReference>
<dbReference type="Gene3D" id="1.10.1200.10">
    <property type="entry name" value="ACP-like"/>
    <property type="match status" value="1"/>
</dbReference>
<organism evidence="6 7">
    <name type="scientific">Actinocrispum wychmicini</name>
    <dbReference type="NCBI Taxonomy" id="1213861"/>
    <lineage>
        <taxon>Bacteria</taxon>
        <taxon>Bacillati</taxon>
        <taxon>Actinomycetota</taxon>
        <taxon>Actinomycetes</taxon>
        <taxon>Pseudonocardiales</taxon>
        <taxon>Pseudonocardiaceae</taxon>
        <taxon>Actinocrispum</taxon>
    </lineage>
</organism>
<evidence type="ECO:0000313" key="7">
    <source>
        <dbReference type="Proteomes" id="UP000295680"/>
    </source>
</evidence>
<feature type="region of interest" description="Disordered" evidence="4">
    <location>
        <begin position="150"/>
        <end position="169"/>
    </location>
</feature>
<dbReference type="SUPFAM" id="SSF52777">
    <property type="entry name" value="CoA-dependent acyltransferases"/>
    <property type="match status" value="2"/>
</dbReference>
<proteinExistence type="predicted"/>
<dbReference type="SUPFAM" id="SSF47336">
    <property type="entry name" value="ACP-like"/>
    <property type="match status" value="1"/>
</dbReference>
<keyword evidence="3" id="KW-0597">Phosphoprotein</keyword>
<gene>
    <name evidence="6" type="ORF">EV192_103448</name>
</gene>
<dbReference type="GO" id="GO:0008610">
    <property type="term" value="P:lipid biosynthetic process"/>
    <property type="evidence" value="ECO:0007669"/>
    <property type="project" value="UniProtKB-ARBA"/>
</dbReference>
<feature type="compositionally biased region" description="Polar residues" evidence="4">
    <location>
        <begin position="156"/>
        <end position="165"/>
    </location>
</feature>
<evidence type="ECO:0000313" key="6">
    <source>
        <dbReference type="EMBL" id="TCO60867.1"/>
    </source>
</evidence>
<dbReference type="GO" id="GO:0031177">
    <property type="term" value="F:phosphopantetheine binding"/>
    <property type="evidence" value="ECO:0007669"/>
    <property type="project" value="InterPro"/>
</dbReference>
<dbReference type="Gene3D" id="3.30.559.10">
    <property type="entry name" value="Chloramphenicol acetyltransferase-like domain"/>
    <property type="match status" value="1"/>
</dbReference>
<dbReference type="GO" id="GO:0044550">
    <property type="term" value="P:secondary metabolite biosynthetic process"/>
    <property type="evidence" value="ECO:0007669"/>
    <property type="project" value="TreeGrafter"/>
</dbReference>
<keyword evidence="7" id="KW-1185">Reference proteome</keyword>
<reference evidence="6 7" key="1">
    <citation type="submission" date="2019-03" db="EMBL/GenBank/DDBJ databases">
        <title>Genomic Encyclopedia of Type Strains, Phase IV (KMG-IV): sequencing the most valuable type-strain genomes for metagenomic binning, comparative biology and taxonomic classification.</title>
        <authorList>
            <person name="Goeker M."/>
        </authorList>
    </citation>
    <scope>NUCLEOTIDE SEQUENCE [LARGE SCALE GENOMIC DNA]</scope>
    <source>
        <strain evidence="6 7">DSM 45934</strain>
    </source>
</reference>
<comment type="cofactor">
    <cofactor evidence="1">
        <name>pantetheine 4'-phosphate</name>
        <dbReference type="ChEBI" id="CHEBI:47942"/>
    </cofactor>
</comment>
<dbReference type="Pfam" id="PF00668">
    <property type="entry name" value="Condensation"/>
    <property type="match status" value="1"/>
</dbReference>
<dbReference type="GO" id="GO:0005737">
    <property type="term" value="C:cytoplasm"/>
    <property type="evidence" value="ECO:0007669"/>
    <property type="project" value="TreeGrafter"/>
</dbReference>
<dbReference type="InterPro" id="IPR023213">
    <property type="entry name" value="CAT-like_dom_sf"/>
</dbReference>
<dbReference type="EMBL" id="SLWS01000003">
    <property type="protein sequence ID" value="TCO60867.1"/>
    <property type="molecule type" value="Genomic_DNA"/>
</dbReference>
<dbReference type="OrthoDB" id="3671989at2"/>
<dbReference type="InterPro" id="IPR001242">
    <property type="entry name" value="Condensation_dom"/>
</dbReference>
<evidence type="ECO:0000256" key="1">
    <source>
        <dbReference type="ARBA" id="ARBA00001957"/>
    </source>
</evidence>
<dbReference type="GO" id="GO:0043041">
    <property type="term" value="P:amino acid activation for nonribosomal peptide biosynthetic process"/>
    <property type="evidence" value="ECO:0007669"/>
    <property type="project" value="TreeGrafter"/>
</dbReference>
<evidence type="ECO:0000259" key="5">
    <source>
        <dbReference type="PROSITE" id="PS50075"/>
    </source>
</evidence>
<dbReference type="AlphaFoldDB" id="A0A4R2JPE7"/>
<dbReference type="PANTHER" id="PTHR45527:SF1">
    <property type="entry name" value="FATTY ACID SYNTHASE"/>
    <property type="match status" value="1"/>
</dbReference>
<dbReference type="InterPro" id="IPR036736">
    <property type="entry name" value="ACP-like_sf"/>
</dbReference>
<dbReference type="PANTHER" id="PTHR45527">
    <property type="entry name" value="NONRIBOSOMAL PEPTIDE SYNTHETASE"/>
    <property type="match status" value="1"/>
</dbReference>
<dbReference type="InterPro" id="IPR009081">
    <property type="entry name" value="PP-bd_ACP"/>
</dbReference>
<name>A0A4R2JPE7_9PSEU</name>
<evidence type="ECO:0000256" key="2">
    <source>
        <dbReference type="ARBA" id="ARBA00022450"/>
    </source>
</evidence>